<sequence>MSSTPTPTSPSAAMFGDVTLQAAAALAQDAYTPVWIAASGEQTAGELVARHLESTIALLEQDGWARTYTPWSTPDLPAADDPNASVEDMVRELIRAIRDDAPAGQPRCLSMALNHVGSGTDGDGDTRDIAHTVLDLIMRAHTGHDTARAMAWAERAHRTLPEVTALLTAGARFARAHGPSAAVAI</sequence>
<organism evidence="1 2">
    <name type="scientific">Streptomyces solincola</name>
    <dbReference type="NCBI Taxonomy" id="2100817"/>
    <lineage>
        <taxon>Bacteria</taxon>
        <taxon>Bacillati</taxon>
        <taxon>Actinomycetota</taxon>
        <taxon>Actinomycetes</taxon>
        <taxon>Kitasatosporales</taxon>
        <taxon>Streptomycetaceae</taxon>
        <taxon>Streptomyces</taxon>
    </lineage>
</organism>
<evidence type="ECO:0000313" key="1">
    <source>
        <dbReference type="EMBL" id="PRH79657.1"/>
    </source>
</evidence>
<evidence type="ECO:0000313" key="2">
    <source>
        <dbReference type="Proteomes" id="UP000239322"/>
    </source>
</evidence>
<dbReference type="AlphaFoldDB" id="A0A2S9PZ72"/>
<gene>
    <name evidence="1" type="ORF">C6N75_08470</name>
</gene>
<name>A0A2S9PZ72_9ACTN</name>
<reference evidence="1 2" key="1">
    <citation type="submission" date="2018-03" db="EMBL/GenBank/DDBJ databases">
        <title>Novel Streptomyces sp. from soil.</title>
        <authorList>
            <person name="Tan G.Y.A."/>
            <person name="Lee Z.Y."/>
        </authorList>
    </citation>
    <scope>NUCLEOTIDE SEQUENCE [LARGE SCALE GENOMIC DNA]</scope>
    <source>
        <strain evidence="1 2">ST5x</strain>
    </source>
</reference>
<accession>A0A2S9PZ72</accession>
<protein>
    <submittedName>
        <fullName evidence="1">Uncharacterized protein</fullName>
    </submittedName>
</protein>
<dbReference type="OrthoDB" id="4203272at2"/>
<keyword evidence="2" id="KW-1185">Reference proteome</keyword>
<comment type="caution">
    <text evidence="1">The sequence shown here is derived from an EMBL/GenBank/DDBJ whole genome shotgun (WGS) entry which is preliminary data.</text>
</comment>
<dbReference type="RefSeq" id="WP_105868240.1">
    <property type="nucleotide sequence ID" value="NZ_PVLV01000107.1"/>
</dbReference>
<dbReference type="EMBL" id="PVLV01000107">
    <property type="protein sequence ID" value="PRH79657.1"/>
    <property type="molecule type" value="Genomic_DNA"/>
</dbReference>
<dbReference type="Proteomes" id="UP000239322">
    <property type="component" value="Unassembled WGS sequence"/>
</dbReference>
<dbReference type="Pfam" id="PF19698">
    <property type="entry name" value="DUF6197"/>
    <property type="match status" value="1"/>
</dbReference>
<proteinExistence type="predicted"/>
<dbReference type="InterPro" id="IPR045677">
    <property type="entry name" value="DUF6197"/>
</dbReference>